<dbReference type="Proteomes" id="UP000032452">
    <property type="component" value="Unassembled WGS sequence"/>
</dbReference>
<protein>
    <submittedName>
        <fullName evidence="4">Ketoacyl reductase</fullName>
    </submittedName>
</protein>
<dbReference type="STRING" id="1618023.UH38_11525"/>
<proteinExistence type="inferred from homology"/>
<dbReference type="PANTHER" id="PTHR44196">
    <property type="entry name" value="DEHYDROGENASE/REDUCTASE SDR FAMILY MEMBER 7B"/>
    <property type="match status" value="1"/>
</dbReference>
<dbReference type="GO" id="GO:0016491">
    <property type="term" value="F:oxidoreductase activity"/>
    <property type="evidence" value="ECO:0007669"/>
    <property type="project" value="UniProtKB-KW"/>
</dbReference>
<sequence>MKTIADKLVVLTGASGGIGEFIARALAKEQATVVGISRSPAGLERVGAEVEALGGKWLGIPFNLCELDKLPDLVAQIQQLTGRHIDILINNAAIEKFRPFQTYTLEDTQSILTTNLLSPMELTRLVMPSMLKRGSGHIVNISSGSGKKGAPFNSIYSASKAGLIMWSDAIRQELADTNIGVSVVCPGCTNAGMYLALGQIAPSAAQITEPTEVADRVLQAIAQNQKEVVIDGFNLKFLFAMSQFFPQFGDMVFQKLGVVKTNQSCAEYQMQAQKLA</sequence>
<dbReference type="Gene3D" id="3.40.50.720">
    <property type="entry name" value="NAD(P)-binding Rossmann-like Domain"/>
    <property type="match status" value="1"/>
</dbReference>
<comment type="caution">
    <text evidence="4">The sequence shown here is derived from an EMBL/GenBank/DDBJ whole genome shotgun (WGS) entry which is preliminary data.</text>
</comment>
<gene>
    <name evidence="4" type="ORF">UH38_11525</name>
</gene>
<dbReference type="Pfam" id="PF00106">
    <property type="entry name" value="adh_short"/>
    <property type="match status" value="1"/>
</dbReference>
<dbReference type="PROSITE" id="PS00061">
    <property type="entry name" value="ADH_SHORT"/>
    <property type="match status" value="1"/>
</dbReference>
<keyword evidence="2" id="KW-0560">Oxidoreductase</keyword>
<evidence type="ECO:0000256" key="1">
    <source>
        <dbReference type="ARBA" id="ARBA00006484"/>
    </source>
</evidence>
<dbReference type="AlphaFoldDB" id="A0A0D8ZTJ7"/>
<dbReference type="EMBL" id="JYON01000010">
    <property type="protein sequence ID" value="KJH71682.1"/>
    <property type="molecule type" value="Genomic_DNA"/>
</dbReference>
<dbReference type="PRINTS" id="PR00080">
    <property type="entry name" value="SDRFAMILY"/>
</dbReference>
<dbReference type="InterPro" id="IPR036291">
    <property type="entry name" value="NAD(P)-bd_dom_sf"/>
</dbReference>
<dbReference type="GO" id="GO:0016020">
    <property type="term" value="C:membrane"/>
    <property type="evidence" value="ECO:0007669"/>
    <property type="project" value="TreeGrafter"/>
</dbReference>
<accession>A0A0D8ZTJ7</accession>
<dbReference type="SUPFAM" id="SSF51735">
    <property type="entry name" value="NAD(P)-binding Rossmann-fold domains"/>
    <property type="match status" value="1"/>
</dbReference>
<dbReference type="PANTHER" id="PTHR44196:SF1">
    <property type="entry name" value="DEHYDROGENASE_REDUCTASE SDR FAMILY MEMBER 7B"/>
    <property type="match status" value="1"/>
</dbReference>
<evidence type="ECO:0000256" key="3">
    <source>
        <dbReference type="RuleBase" id="RU000363"/>
    </source>
</evidence>
<dbReference type="OrthoDB" id="9785520at2"/>
<evidence type="ECO:0000313" key="4">
    <source>
        <dbReference type="EMBL" id="KJH71682.1"/>
    </source>
</evidence>
<organism evidence="4 5">
    <name type="scientific">Aliterella atlantica CENA595</name>
    <dbReference type="NCBI Taxonomy" id="1618023"/>
    <lineage>
        <taxon>Bacteria</taxon>
        <taxon>Bacillati</taxon>
        <taxon>Cyanobacteriota</taxon>
        <taxon>Cyanophyceae</taxon>
        <taxon>Chroococcidiopsidales</taxon>
        <taxon>Aliterellaceae</taxon>
        <taxon>Aliterella</taxon>
    </lineage>
</organism>
<dbReference type="PRINTS" id="PR00081">
    <property type="entry name" value="GDHRDH"/>
</dbReference>
<evidence type="ECO:0000313" key="5">
    <source>
        <dbReference type="Proteomes" id="UP000032452"/>
    </source>
</evidence>
<dbReference type="InterPro" id="IPR002347">
    <property type="entry name" value="SDR_fam"/>
</dbReference>
<dbReference type="PATRIC" id="fig|1618023.3.peg.4132"/>
<dbReference type="RefSeq" id="WP_045054791.1">
    <property type="nucleotide sequence ID" value="NZ_CAWMDP010000046.1"/>
</dbReference>
<comment type="similarity">
    <text evidence="1 3">Belongs to the short-chain dehydrogenases/reductases (SDR) family.</text>
</comment>
<name>A0A0D8ZTJ7_9CYAN</name>
<dbReference type="InterPro" id="IPR020904">
    <property type="entry name" value="Sc_DH/Rdtase_CS"/>
</dbReference>
<evidence type="ECO:0000256" key="2">
    <source>
        <dbReference type="ARBA" id="ARBA00023002"/>
    </source>
</evidence>
<reference evidence="4 5" key="1">
    <citation type="submission" date="2015-02" db="EMBL/GenBank/DDBJ databases">
        <title>Draft genome of a novel marine cyanobacterium (Chroococcales) isolated from South Atlantic Ocean.</title>
        <authorList>
            <person name="Rigonato J."/>
            <person name="Alvarenga D.O."/>
            <person name="Branco L.H."/>
            <person name="Varani A.M."/>
            <person name="Brandini F.P."/>
            <person name="Fiore M.F."/>
        </authorList>
    </citation>
    <scope>NUCLEOTIDE SEQUENCE [LARGE SCALE GENOMIC DNA]</scope>
    <source>
        <strain evidence="4 5">CENA595</strain>
    </source>
</reference>
<keyword evidence="5" id="KW-1185">Reference proteome</keyword>